<proteinExistence type="predicted"/>
<dbReference type="EMBL" id="BAAADJ010000062">
    <property type="protein sequence ID" value="GAA0343483.1"/>
    <property type="molecule type" value="Genomic_DNA"/>
</dbReference>
<feature type="transmembrane region" description="Helical" evidence="1">
    <location>
        <begin position="49"/>
        <end position="70"/>
    </location>
</feature>
<gene>
    <name evidence="2" type="ORF">GCM10008967_37420</name>
</gene>
<accession>A0ABP3GG07</accession>
<name>A0ABP3GG07_9BACI</name>
<dbReference type="RefSeq" id="WP_343802603.1">
    <property type="nucleotide sequence ID" value="NZ_BAAADJ010000062.1"/>
</dbReference>
<reference evidence="3" key="1">
    <citation type="journal article" date="2019" name="Int. J. Syst. Evol. Microbiol.">
        <title>The Global Catalogue of Microorganisms (GCM) 10K type strain sequencing project: providing services to taxonomists for standard genome sequencing and annotation.</title>
        <authorList>
            <consortium name="The Broad Institute Genomics Platform"/>
            <consortium name="The Broad Institute Genome Sequencing Center for Infectious Disease"/>
            <person name="Wu L."/>
            <person name="Ma J."/>
        </authorList>
    </citation>
    <scope>NUCLEOTIDE SEQUENCE [LARGE SCALE GENOMIC DNA]</scope>
    <source>
        <strain evidence="3">JCM 9731</strain>
    </source>
</reference>
<evidence type="ECO:0000256" key="1">
    <source>
        <dbReference type="SAM" id="Phobius"/>
    </source>
</evidence>
<keyword evidence="1" id="KW-0812">Transmembrane</keyword>
<evidence type="ECO:0000313" key="3">
    <source>
        <dbReference type="Proteomes" id="UP001500782"/>
    </source>
</evidence>
<organism evidence="2 3">
    <name type="scientific">Bacillus carboniphilus</name>
    <dbReference type="NCBI Taxonomy" id="86663"/>
    <lineage>
        <taxon>Bacteria</taxon>
        <taxon>Bacillati</taxon>
        <taxon>Bacillota</taxon>
        <taxon>Bacilli</taxon>
        <taxon>Bacillales</taxon>
        <taxon>Bacillaceae</taxon>
        <taxon>Bacillus</taxon>
    </lineage>
</organism>
<comment type="caution">
    <text evidence="2">The sequence shown here is derived from an EMBL/GenBank/DDBJ whole genome shotgun (WGS) entry which is preliminary data.</text>
</comment>
<dbReference type="Gene3D" id="2.50.20.10">
    <property type="entry name" value="Lipoprotein localisation LolA/LolB/LppX"/>
    <property type="match status" value="1"/>
</dbReference>
<protein>
    <recommendedName>
        <fullName evidence="4">DUF4367 domain-containing protein</fullName>
    </recommendedName>
</protein>
<evidence type="ECO:0008006" key="4">
    <source>
        <dbReference type="Google" id="ProtNLM"/>
    </source>
</evidence>
<evidence type="ECO:0000313" key="2">
    <source>
        <dbReference type="EMBL" id="GAA0343483.1"/>
    </source>
</evidence>
<sequence>MENMFNDLKEKMNETVLRDIDFSEKSKEKVRRAVKESKSKRKLTFRPKLHYVVSVALSGCLLFGIGYYTFNQLGGTNDPQYSSSLVEAPFNREKTDKEDVTNAKKSIYIPPPREEFFGEMTKEDVVNKMLNTPHQFETVDGQFEVRNEYQDGTGSVLNVDYELSTINEIGGVVSFINHSLEGEHVQDELTVFNEEQVWYMDYFRKEYRQHEINPQPLRNTVTSEEALAIDPRKIYDDLQELYDWEPLPVGVAAMSIYPFEMAVDYLGQYEQWEIEKQNEEVLSHNTVVIHGKVSDHAKRFKNIDTFRTWIDKDTGFLVRHEEYDESGNVTSYINTTKLEVNVPLDSISFTPDLEGLTKMDIPGGIVYADPREEEIEVVDHADYYKEDVKQVLEKLKKDVSFLLEIEHPDVEIYSASYERYESYNQGYLTYSYKKAKDVDGSGSKLLYVRSYHRDAVVRSWGEFDTNKGEQIDEFTAGDINWTVYELDMPNSNHFVGTSGEYKYEIVTQDIPFEEAKAILE</sequence>
<keyword evidence="1" id="KW-1133">Transmembrane helix</keyword>
<dbReference type="Proteomes" id="UP001500782">
    <property type="component" value="Unassembled WGS sequence"/>
</dbReference>
<keyword evidence="3" id="KW-1185">Reference proteome</keyword>
<keyword evidence="1" id="KW-0472">Membrane</keyword>